<proteinExistence type="inferred from homology"/>
<evidence type="ECO:0000256" key="3">
    <source>
        <dbReference type="ARBA" id="ARBA00023002"/>
    </source>
</evidence>
<keyword evidence="3 4" id="KW-0560">Oxidoreductase</keyword>
<evidence type="ECO:0000256" key="1">
    <source>
        <dbReference type="ARBA" id="ARBA00006926"/>
    </source>
</evidence>
<evidence type="ECO:0000256" key="5">
    <source>
        <dbReference type="SAM" id="SignalP"/>
    </source>
</evidence>
<evidence type="ECO:0000256" key="4">
    <source>
        <dbReference type="RuleBase" id="RU000499"/>
    </source>
</evidence>
<dbReference type="Proteomes" id="UP001281305">
    <property type="component" value="Chromosome"/>
</dbReference>
<keyword evidence="7" id="KW-1185">Reference proteome</keyword>
<dbReference type="PROSITE" id="PS00460">
    <property type="entry name" value="GLUTATHIONE_PEROXID_1"/>
    <property type="match status" value="1"/>
</dbReference>
<dbReference type="CDD" id="cd00340">
    <property type="entry name" value="GSH_Peroxidase"/>
    <property type="match status" value="1"/>
</dbReference>
<dbReference type="SUPFAM" id="SSF52833">
    <property type="entry name" value="Thioredoxin-like"/>
    <property type="match status" value="1"/>
</dbReference>
<dbReference type="InterPro" id="IPR029759">
    <property type="entry name" value="GPX_AS"/>
</dbReference>
<dbReference type="PANTHER" id="PTHR11592:SF78">
    <property type="entry name" value="GLUTATHIONE PEROXIDASE"/>
    <property type="match status" value="1"/>
</dbReference>
<reference evidence="6 7" key="1">
    <citation type="submission" date="2024-02" db="EMBL/GenBank/DDBJ databases">
        <title>Roseovarius strain W115 nov., isolated from a marine algae.</title>
        <authorList>
            <person name="Lee M.W."/>
            <person name="Lee J.K."/>
            <person name="Kim J.M."/>
            <person name="Choi D.G."/>
            <person name="Baek J.H."/>
            <person name="Bayburt H."/>
            <person name="Jung J.J."/>
            <person name="Han D.M."/>
            <person name="Jeon C.O."/>
        </authorList>
    </citation>
    <scope>NUCLEOTIDE SEQUENCE [LARGE SCALE GENOMIC DNA]</scope>
    <source>
        <strain evidence="6 7">W115</strain>
    </source>
</reference>
<dbReference type="EMBL" id="CP146606">
    <property type="protein sequence ID" value="WYK19822.1"/>
    <property type="molecule type" value="Genomic_DNA"/>
</dbReference>
<comment type="similarity">
    <text evidence="1 4">Belongs to the glutathione peroxidase family.</text>
</comment>
<dbReference type="InterPro" id="IPR000889">
    <property type="entry name" value="Glutathione_peroxidase"/>
</dbReference>
<keyword evidence="5" id="KW-0732">Signal</keyword>
<dbReference type="GO" id="GO:0004601">
    <property type="term" value="F:peroxidase activity"/>
    <property type="evidence" value="ECO:0007669"/>
    <property type="project" value="UniProtKB-KW"/>
</dbReference>
<dbReference type="Pfam" id="PF00255">
    <property type="entry name" value="GSHPx"/>
    <property type="match status" value="1"/>
</dbReference>
<feature type="signal peptide" evidence="5">
    <location>
        <begin position="1"/>
        <end position="18"/>
    </location>
</feature>
<sequence>MPTLLGILFCLLAMPAWALDLESKFSNIDGGTHQLSNWVGQPILVVNTASLCGFTGQYSDLQRLHDTCSDKGLVVLAVPSDDFSQELGSEDEVKEFCEVNYNITLPMTGITNVTGAHAHPFYKSLAAEEGFQPTWNFNKVLIDTDGEVAGTFRSSVKPMSRQITDPIEDMLSQMGG</sequence>
<dbReference type="PROSITE" id="PS51355">
    <property type="entry name" value="GLUTATHIONE_PEROXID_3"/>
    <property type="match status" value="1"/>
</dbReference>
<organism evidence="6 7">
    <name type="scientific">Roseovarius rhodophyticola</name>
    <dbReference type="NCBI Taxonomy" id="3080827"/>
    <lineage>
        <taxon>Bacteria</taxon>
        <taxon>Pseudomonadati</taxon>
        <taxon>Pseudomonadota</taxon>
        <taxon>Alphaproteobacteria</taxon>
        <taxon>Rhodobacterales</taxon>
        <taxon>Roseobacteraceae</taxon>
        <taxon>Roseovarius</taxon>
    </lineage>
</organism>
<name>A0ABZ2TJL5_9RHOB</name>
<evidence type="ECO:0000256" key="2">
    <source>
        <dbReference type="ARBA" id="ARBA00022559"/>
    </source>
</evidence>
<gene>
    <name evidence="6" type="ORF">RZS32_008260</name>
</gene>
<dbReference type="InterPro" id="IPR036249">
    <property type="entry name" value="Thioredoxin-like_sf"/>
</dbReference>
<evidence type="ECO:0000313" key="7">
    <source>
        <dbReference type="Proteomes" id="UP001281305"/>
    </source>
</evidence>
<feature type="chain" id="PRO_5045624604" description="Glutathione peroxidase" evidence="5">
    <location>
        <begin position="19"/>
        <end position="176"/>
    </location>
</feature>
<accession>A0ABZ2TJL5</accession>
<dbReference type="PANTHER" id="PTHR11592">
    <property type="entry name" value="GLUTATHIONE PEROXIDASE"/>
    <property type="match status" value="1"/>
</dbReference>
<dbReference type="Gene3D" id="3.40.30.10">
    <property type="entry name" value="Glutaredoxin"/>
    <property type="match status" value="1"/>
</dbReference>
<dbReference type="PRINTS" id="PR01011">
    <property type="entry name" value="GLUTPROXDASE"/>
</dbReference>
<dbReference type="PIRSF" id="PIRSF000303">
    <property type="entry name" value="Glutathion_perox"/>
    <property type="match status" value="1"/>
</dbReference>
<dbReference type="RefSeq" id="WP_317056522.1">
    <property type="nucleotide sequence ID" value="NZ_CP146606.1"/>
</dbReference>
<evidence type="ECO:0000313" key="6">
    <source>
        <dbReference type="EMBL" id="WYK19822.1"/>
    </source>
</evidence>
<protein>
    <recommendedName>
        <fullName evidence="4">Glutathione peroxidase</fullName>
    </recommendedName>
</protein>
<keyword evidence="2 4" id="KW-0575">Peroxidase</keyword>